<evidence type="ECO:0000256" key="1">
    <source>
        <dbReference type="ARBA" id="ARBA00002868"/>
    </source>
</evidence>
<keyword evidence="4" id="KW-0690">Ribosome biogenesis</keyword>
<accession>A0ABT5U8C3</accession>
<dbReference type="Pfam" id="PF02620">
    <property type="entry name" value="YceD"/>
    <property type="match status" value="1"/>
</dbReference>
<keyword evidence="7" id="KW-1185">Reference proteome</keyword>
<evidence type="ECO:0000256" key="5">
    <source>
        <dbReference type="ARBA" id="ARBA00031841"/>
    </source>
</evidence>
<dbReference type="EMBL" id="JAPMOU010000012">
    <property type="protein sequence ID" value="MDE1462623.1"/>
    <property type="molecule type" value="Genomic_DNA"/>
</dbReference>
<name>A0ABT5U8C3_9GAMM</name>
<proteinExistence type="inferred from homology"/>
<protein>
    <recommendedName>
        <fullName evidence="3">Large ribosomal RNA subunit accumulation protein YceD</fullName>
    </recommendedName>
    <alternativeName>
        <fullName evidence="5">23S rRNA accumulation protein YceD</fullName>
    </alternativeName>
</protein>
<dbReference type="Proteomes" id="UP001528823">
    <property type="component" value="Unassembled WGS sequence"/>
</dbReference>
<gene>
    <name evidence="6" type="ORF">ORQ98_11645</name>
</gene>
<dbReference type="PANTHER" id="PTHR38099">
    <property type="entry name" value="LARGE RIBOSOMAL RNA SUBUNIT ACCUMULATION PROTEIN YCED"/>
    <property type="match status" value="1"/>
</dbReference>
<dbReference type="PANTHER" id="PTHR38099:SF1">
    <property type="entry name" value="LARGE RIBOSOMAL RNA SUBUNIT ACCUMULATION PROTEIN YCED"/>
    <property type="match status" value="1"/>
</dbReference>
<comment type="function">
    <text evidence="1">Plays a role in synthesis, processing and/or stability of 23S rRNA.</text>
</comment>
<reference evidence="6 7" key="1">
    <citation type="submission" date="2022-11" db="EMBL/GenBank/DDBJ databases">
        <title>Spartinivicinus poritis sp. nov., isolated from scleractinian coral Porites lutea.</title>
        <authorList>
            <person name="Zhang G."/>
            <person name="Cai L."/>
            <person name="Wei Q."/>
        </authorList>
    </citation>
    <scope>NUCLEOTIDE SEQUENCE [LARGE SCALE GENOMIC DNA]</scope>
    <source>
        <strain evidence="6 7">A2-2</strain>
    </source>
</reference>
<evidence type="ECO:0000256" key="3">
    <source>
        <dbReference type="ARBA" id="ARBA00015716"/>
    </source>
</evidence>
<dbReference type="InterPro" id="IPR003772">
    <property type="entry name" value="YceD"/>
</dbReference>
<organism evidence="6 7">
    <name type="scientific">Spartinivicinus poritis</name>
    <dbReference type="NCBI Taxonomy" id="2994640"/>
    <lineage>
        <taxon>Bacteria</taxon>
        <taxon>Pseudomonadati</taxon>
        <taxon>Pseudomonadota</taxon>
        <taxon>Gammaproteobacteria</taxon>
        <taxon>Oceanospirillales</taxon>
        <taxon>Zooshikellaceae</taxon>
        <taxon>Spartinivicinus</taxon>
    </lineage>
</organism>
<evidence type="ECO:0000313" key="6">
    <source>
        <dbReference type="EMBL" id="MDE1462623.1"/>
    </source>
</evidence>
<evidence type="ECO:0000256" key="2">
    <source>
        <dbReference type="ARBA" id="ARBA00010740"/>
    </source>
</evidence>
<dbReference type="RefSeq" id="WP_274688977.1">
    <property type="nucleotide sequence ID" value="NZ_JAPMOU010000012.1"/>
</dbReference>
<dbReference type="InterPro" id="IPR039255">
    <property type="entry name" value="YceD_bac"/>
</dbReference>
<sequence length="177" mass="19516">MLEGHLPKIVDPRRLAKQSVSLKGRWPVADLEQLANYLTNTEGEVEADLNFSQDAEGHFVISGQLTAQVQMTCQRCLEPVSLSVTSDILLAVVWSDESGKQLPDNLDPIVVADEHLSLARLIDEELILNLPIVPAHEDPVCQPQMEWLDPDAEDDSAVSEQPKNPFAVLASLKKSKT</sequence>
<evidence type="ECO:0000313" key="7">
    <source>
        <dbReference type="Proteomes" id="UP001528823"/>
    </source>
</evidence>
<comment type="similarity">
    <text evidence="2">Belongs to the DUF177 domain family.</text>
</comment>
<comment type="caution">
    <text evidence="6">The sequence shown here is derived from an EMBL/GenBank/DDBJ whole genome shotgun (WGS) entry which is preliminary data.</text>
</comment>
<evidence type="ECO:0000256" key="4">
    <source>
        <dbReference type="ARBA" id="ARBA00022517"/>
    </source>
</evidence>